<dbReference type="EMBL" id="SRQM01000336">
    <property type="protein sequence ID" value="KAG6112368.1"/>
    <property type="molecule type" value="Genomic_DNA"/>
</dbReference>
<reference evidence="2 3" key="1">
    <citation type="journal article" date="2020" name="bioRxiv">
        <title>Whole genome comparisons of ergot fungi reveals the divergence and evolution of species within the genus Claviceps are the result of varying mechanisms driving genome evolution and host range expansion.</title>
        <authorList>
            <person name="Wyka S.A."/>
            <person name="Mondo S.J."/>
            <person name="Liu M."/>
            <person name="Dettman J."/>
            <person name="Nalam V."/>
            <person name="Broders K.D."/>
        </authorList>
    </citation>
    <scope>NUCLEOTIDE SEQUENCE [LARGE SCALE GENOMIC DNA]</scope>
    <source>
        <strain evidence="2 3">LM576</strain>
    </source>
</reference>
<dbReference type="AlphaFoldDB" id="A0A9P7PZA6"/>
<evidence type="ECO:0000313" key="3">
    <source>
        <dbReference type="Proteomes" id="UP000732380"/>
    </source>
</evidence>
<organism evidence="2 3">
    <name type="scientific">Claviceps humidiphila</name>
    <dbReference type="NCBI Taxonomy" id="1294629"/>
    <lineage>
        <taxon>Eukaryota</taxon>
        <taxon>Fungi</taxon>
        <taxon>Dikarya</taxon>
        <taxon>Ascomycota</taxon>
        <taxon>Pezizomycotina</taxon>
        <taxon>Sordariomycetes</taxon>
        <taxon>Hypocreomycetidae</taxon>
        <taxon>Hypocreales</taxon>
        <taxon>Clavicipitaceae</taxon>
        <taxon>Claviceps</taxon>
    </lineage>
</organism>
<accession>A0A9P7PZA6</accession>
<evidence type="ECO:0000256" key="1">
    <source>
        <dbReference type="SAM" id="MobiDB-lite"/>
    </source>
</evidence>
<keyword evidence="3" id="KW-1185">Reference proteome</keyword>
<sequence>MSGSSVVNCNYCGQLNSSTIPQSQCLGCAANAQARTFQRQSSSARDIETTVNGNPDLGPVGQQGHSVVTSVPIPRATGRKSRSENFMWL</sequence>
<name>A0A9P7PZA6_9HYPO</name>
<proteinExistence type="predicted"/>
<feature type="region of interest" description="Disordered" evidence="1">
    <location>
        <begin position="39"/>
        <end position="89"/>
    </location>
</feature>
<feature type="compositionally biased region" description="Polar residues" evidence="1">
    <location>
        <begin position="39"/>
        <end position="53"/>
    </location>
</feature>
<dbReference type="Proteomes" id="UP000732380">
    <property type="component" value="Unassembled WGS sequence"/>
</dbReference>
<protein>
    <submittedName>
        <fullName evidence="2">Uncharacterized protein</fullName>
    </submittedName>
</protein>
<comment type="caution">
    <text evidence="2">The sequence shown here is derived from an EMBL/GenBank/DDBJ whole genome shotgun (WGS) entry which is preliminary data.</text>
</comment>
<evidence type="ECO:0000313" key="2">
    <source>
        <dbReference type="EMBL" id="KAG6112368.1"/>
    </source>
</evidence>
<gene>
    <name evidence="2" type="ORF">E4U13_004309</name>
</gene>